<dbReference type="InterPro" id="IPR019939">
    <property type="entry name" value="CofG_family"/>
</dbReference>
<dbReference type="SFLD" id="SFLDS00029">
    <property type="entry name" value="Radical_SAM"/>
    <property type="match status" value="1"/>
</dbReference>
<evidence type="ECO:0000256" key="11">
    <source>
        <dbReference type="SAM" id="MobiDB-lite"/>
    </source>
</evidence>
<accession>A0A1H6JH71</accession>
<dbReference type="InterPro" id="IPR013785">
    <property type="entry name" value="Aldolase_TIM"/>
</dbReference>
<dbReference type="Proteomes" id="UP000199215">
    <property type="component" value="Unassembled WGS sequence"/>
</dbReference>
<evidence type="ECO:0000256" key="3">
    <source>
        <dbReference type="ARBA" id="ARBA00022485"/>
    </source>
</evidence>
<keyword evidence="14" id="KW-1185">Reference proteome</keyword>
<keyword evidence="3 10" id="KW-0004">4Fe-4S</keyword>
<dbReference type="SMART" id="SM00729">
    <property type="entry name" value="Elp3"/>
    <property type="match status" value="1"/>
</dbReference>
<dbReference type="InterPro" id="IPR006638">
    <property type="entry name" value="Elp3/MiaA/NifB-like_rSAM"/>
</dbReference>
<comment type="pathway">
    <text evidence="1 10">Cofactor biosynthesis; coenzyme F0 biosynthesis.</text>
</comment>
<keyword evidence="6 10" id="KW-0408">Iron</keyword>
<reference evidence="13 14" key="1">
    <citation type="submission" date="2016-10" db="EMBL/GenBank/DDBJ databases">
        <authorList>
            <person name="de Groot N.N."/>
        </authorList>
    </citation>
    <scope>NUCLEOTIDE SEQUENCE [LARGE SCALE GENOMIC DNA]</scope>
    <source>
        <strain evidence="13 14">IBRC-M10418</strain>
    </source>
</reference>
<evidence type="ECO:0000256" key="7">
    <source>
        <dbReference type="ARBA" id="ARBA00023014"/>
    </source>
</evidence>
<dbReference type="SFLD" id="SFLDG01064">
    <property type="entry name" value="F420__menaquinone_cofactor_bio"/>
    <property type="match status" value="1"/>
</dbReference>
<dbReference type="InterPro" id="IPR007197">
    <property type="entry name" value="rSAM"/>
</dbReference>
<gene>
    <name evidence="10" type="primary">cofG</name>
    <name evidence="13" type="ORF">SAMN05192561_11328</name>
</gene>
<comment type="cofactor">
    <cofactor evidence="10">
        <name>[4Fe-4S] cluster</name>
        <dbReference type="ChEBI" id="CHEBI:49883"/>
    </cofactor>
    <text evidence="10">Binds 1 [4Fe-4S] cluster. The cluster is coordinated with 3 cysteines and an exchangeable S-adenosyl-L-methionine.</text>
</comment>
<organism evidence="13 14">
    <name type="scientific">Halopenitus malekzadehii</name>
    <dbReference type="NCBI Taxonomy" id="1267564"/>
    <lineage>
        <taxon>Archaea</taxon>
        <taxon>Methanobacteriati</taxon>
        <taxon>Methanobacteriota</taxon>
        <taxon>Stenosarchaea group</taxon>
        <taxon>Halobacteria</taxon>
        <taxon>Halobacteriales</taxon>
        <taxon>Haloferacaceae</taxon>
        <taxon>Halopenitus</taxon>
    </lineage>
</organism>
<feature type="region of interest" description="Disordered" evidence="11">
    <location>
        <begin position="334"/>
        <end position="389"/>
    </location>
</feature>
<proteinExistence type="inferred from homology"/>
<dbReference type="GO" id="GO:0044689">
    <property type="term" value="F:7,8-didemethyl-8-hydroxy-5-deazariboflavin synthase activity"/>
    <property type="evidence" value="ECO:0007669"/>
    <property type="project" value="UniProtKB-EC"/>
</dbReference>
<evidence type="ECO:0000256" key="1">
    <source>
        <dbReference type="ARBA" id="ARBA00004712"/>
    </source>
</evidence>
<evidence type="ECO:0000256" key="9">
    <source>
        <dbReference type="ARBA" id="ARBA00048974"/>
    </source>
</evidence>
<name>A0A1H6JH71_9EURY</name>
<keyword evidence="7 10" id="KW-0411">Iron-sulfur</keyword>
<dbReference type="SUPFAM" id="SSF102114">
    <property type="entry name" value="Radical SAM enzymes"/>
    <property type="match status" value="1"/>
</dbReference>
<feature type="binding site" evidence="10">
    <location>
        <position position="53"/>
    </location>
    <ligand>
        <name>[4Fe-4S] cluster</name>
        <dbReference type="ChEBI" id="CHEBI:49883"/>
        <note>4Fe-4S-S-AdoMet</note>
    </ligand>
</feature>
<comment type="function">
    <text evidence="10">Catalyzes the radical-mediated synthesis of 7,8-didemethyl-8-hydroxy-5-deazariboflavin (FO) from 5-amino-5-(4-hydroxybenzyl)-6-(D-ribitylimino)-5,6-dihydrouracil.</text>
</comment>
<feature type="binding site" evidence="10">
    <location>
        <position position="57"/>
    </location>
    <ligand>
        <name>[4Fe-4S] cluster</name>
        <dbReference type="ChEBI" id="CHEBI:49883"/>
        <note>4Fe-4S-S-AdoMet</note>
    </ligand>
</feature>
<comment type="subunit">
    <text evidence="10">The FO synthase complex consists of two subunits, CofG and CofH.</text>
</comment>
<sequence>MGLVFPAADEYDVEITVDPEAVDRLLTVTPADVDPAAELTFSRNVFLPLTTACRYTCTYCTYYDVPGEASLITPEEVREQCRIGADAGCTEALFTFGDAPDERYTAIHDQLDDWGHDSILEYLREACTIALDEGLLPHSNPGDLTEAGFETVRDVNASMGVMLETTADVDAHAGGRRKTPGQRLNTIRAAGRLGVPFTTGILVGIGEDWRDRAESLLAIRELHERYGHVQEVIVQNVVPNERSDFERPSVETMRRVVAMARAALPESVSVQVPPNLTPAAELVDCGIDDLGGVSPVTDDYINPEYAWPGLEELRAVADAGGMTLHERLPTHDRYLPDDVRRTGVDPAPDPSAAGARDVTASSGAAAGTVTGMDGTTGSGDGTDAEWVPPRIRDRIRAADVHGRRFRRVADRNAPLEA</sequence>
<dbReference type="NCBIfam" id="NF004884">
    <property type="entry name" value="PRK06245.1"/>
    <property type="match status" value="1"/>
</dbReference>
<comment type="catalytic activity">
    <reaction evidence="9 10">
        <text>5-amino-5-(4-hydroxybenzyl)-6-(D-ribitylimino)-5,6-dihydrouracil + S-adenosyl-L-methionine = 7,8-didemethyl-8-hydroxy-5-deazariboflavin + 5'-deoxyadenosine + L-methionine + NH4(+) + H(+)</text>
        <dbReference type="Rhea" id="RHEA:55204"/>
        <dbReference type="ChEBI" id="CHEBI:15378"/>
        <dbReference type="ChEBI" id="CHEBI:17319"/>
        <dbReference type="ChEBI" id="CHEBI:28938"/>
        <dbReference type="ChEBI" id="CHEBI:57844"/>
        <dbReference type="ChEBI" id="CHEBI:59789"/>
        <dbReference type="ChEBI" id="CHEBI:59904"/>
        <dbReference type="ChEBI" id="CHEBI:85936"/>
        <dbReference type="EC" id="4.3.1.32"/>
    </reaction>
</comment>
<evidence type="ECO:0000256" key="6">
    <source>
        <dbReference type="ARBA" id="ARBA00023004"/>
    </source>
</evidence>
<dbReference type="CDD" id="cd01335">
    <property type="entry name" value="Radical_SAM"/>
    <property type="match status" value="1"/>
</dbReference>
<keyword evidence="4 10" id="KW-0949">S-adenosyl-L-methionine</keyword>
<dbReference type="PROSITE" id="PS51918">
    <property type="entry name" value="RADICAL_SAM"/>
    <property type="match status" value="1"/>
</dbReference>
<evidence type="ECO:0000256" key="4">
    <source>
        <dbReference type="ARBA" id="ARBA00022691"/>
    </source>
</evidence>
<evidence type="ECO:0000256" key="5">
    <source>
        <dbReference type="ARBA" id="ARBA00022723"/>
    </source>
</evidence>
<evidence type="ECO:0000313" key="13">
    <source>
        <dbReference type="EMBL" id="SEH61663.1"/>
    </source>
</evidence>
<dbReference type="InterPro" id="IPR058240">
    <property type="entry name" value="rSAM_sf"/>
</dbReference>
<dbReference type="HAMAP" id="MF_01611">
    <property type="entry name" value="FO_synth_sub1"/>
    <property type="match status" value="1"/>
</dbReference>
<dbReference type="EMBL" id="FNWU01000013">
    <property type="protein sequence ID" value="SEH61663.1"/>
    <property type="molecule type" value="Genomic_DNA"/>
</dbReference>
<dbReference type="SFLD" id="SFLDG01388">
    <property type="entry name" value="7_8-didemethyl-8-hydroxy-5-dea"/>
    <property type="match status" value="1"/>
</dbReference>
<dbReference type="STRING" id="1267564.SAMN05192561_11328"/>
<dbReference type="GO" id="GO:0005506">
    <property type="term" value="F:iron ion binding"/>
    <property type="evidence" value="ECO:0007669"/>
    <property type="project" value="UniProtKB-UniRule"/>
</dbReference>
<dbReference type="InterPro" id="IPR034405">
    <property type="entry name" value="F420"/>
</dbReference>
<feature type="binding site" evidence="10">
    <location>
        <position position="60"/>
    </location>
    <ligand>
        <name>[4Fe-4S] cluster</name>
        <dbReference type="ChEBI" id="CHEBI:49883"/>
        <note>4Fe-4S-S-AdoMet</note>
    </ligand>
</feature>
<evidence type="ECO:0000256" key="10">
    <source>
        <dbReference type="HAMAP-Rule" id="MF_01611"/>
    </source>
</evidence>
<dbReference type="GO" id="GO:0051539">
    <property type="term" value="F:4 iron, 4 sulfur cluster binding"/>
    <property type="evidence" value="ECO:0007669"/>
    <property type="project" value="UniProtKB-KW"/>
</dbReference>
<dbReference type="NCBIfam" id="TIGR03550">
    <property type="entry name" value="F420_cofG"/>
    <property type="match status" value="1"/>
</dbReference>
<evidence type="ECO:0000313" key="14">
    <source>
        <dbReference type="Proteomes" id="UP000199215"/>
    </source>
</evidence>
<dbReference type="EC" id="4.3.1.32" evidence="2 10"/>
<feature type="compositionally biased region" description="Low complexity" evidence="11">
    <location>
        <begin position="358"/>
        <end position="373"/>
    </location>
</feature>
<keyword evidence="8 10" id="KW-0456">Lyase</keyword>
<evidence type="ECO:0000259" key="12">
    <source>
        <dbReference type="PROSITE" id="PS51918"/>
    </source>
</evidence>
<dbReference type="GO" id="GO:0016765">
    <property type="term" value="F:transferase activity, transferring alkyl or aryl (other than methyl) groups"/>
    <property type="evidence" value="ECO:0007669"/>
    <property type="project" value="InterPro"/>
</dbReference>
<dbReference type="Gene3D" id="3.20.20.70">
    <property type="entry name" value="Aldolase class I"/>
    <property type="match status" value="1"/>
</dbReference>
<dbReference type="AlphaFoldDB" id="A0A1H6JH71"/>
<dbReference type="UniPathway" id="UPA00072"/>
<feature type="compositionally biased region" description="Basic and acidic residues" evidence="11">
    <location>
        <begin position="334"/>
        <end position="343"/>
    </location>
</feature>
<feature type="domain" description="Radical SAM core" evidence="12">
    <location>
        <begin position="39"/>
        <end position="275"/>
    </location>
</feature>
<evidence type="ECO:0000256" key="2">
    <source>
        <dbReference type="ARBA" id="ARBA00012126"/>
    </source>
</evidence>
<keyword evidence="5 10" id="KW-0479">Metal-binding</keyword>
<dbReference type="SFLD" id="SFLDF00294">
    <property type="entry name" value="7_8-didemethyl-8-hydroxy-5-dea"/>
    <property type="match status" value="1"/>
</dbReference>
<dbReference type="Pfam" id="PF04055">
    <property type="entry name" value="Radical_SAM"/>
    <property type="match status" value="1"/>
</dbReference>
<comment type="similarity">
    <text evidence="10">Belongs to the radical SAM superfamily. CofG family.</text>
</comment>
<evidence type="ECO:0000256" key="8">
    <source>
        <dbReference type="ARBA" id="ARBA00023239"/>
    </source>
</evidence>
<dbReference type="PANTHER" id="PTHR43076">
    <property type="entry name" value="FO SYNTHASE (COFH)"/>
    <property type="match status" value="1"/>
</dbReference>
<dbReference type="PANTHER" id="PTHR43076:SF15">
    <property type="entry name" value="7,8-DIDEMETHYL-8-HYDROXY-5-DEAZARIBOFLAVIN SYNTHASE"/>
    <property type="match status" value="1"/>
</dbReference>
<protein>
    <recommendedName>
        <fullName evidence="2 10">7,8-didemethyl-8-hydroxy-5-deazariboflavin synthase</fullName>
        <ecNumber evidence="2 10">4.3.1.32</ecNumber>
    </recommendedName>
    <alternativeName>
        <fullName evidence="10">FO synthase subunit 1</fullName>
    </alternativeName>
</protein>